<keyword evidence="3" id="KW-1185">Reference proteome</keyword>
<feature type="transmembrane region" description="Helical" evidence="1">
    <location>
        <begin position="244"/>
        <end position="261"/>
    </location>
</feature>
<name>A0A1M5HJV8_9FLAO</name>
<protein>
    <submittedName>
        <fullName evidence="2">Uncharacterized protein</fullName>
    </submittedName>
</protein>
<accession>A0A1M5HJV8</accession>
<organism evidence="2 3">
    <name type="scientific">Flavobacterium fluvii</name>
    <dbReference type="NCBI Taxonomy" id="468056"/>
    <lineage>
        <taxon>Bacteria</taxon>
        <taxon>Pseudomonadati</taxon>
        <taxon>Bacteroidota</taxon>
        <taxon>Flavobacteriia</taxon>
        <taxon>Flavobacteriales</taxon>
        <taxon>Flavobacteriaceae</taxon>
        <taxon>Flavobacterium</taxon>
    </lineage>
</organism>
<keyword evidence="1" id="KW-0812">Transmembrane</keyword>
<gene>
    <name evidence="2" type="ORF">SAMN05443549_102266</name>
</gene>
<reference evidence="3" key="1">
    <citation type="submission" date="2016-11" db="EMBL/GenBank/DDBJ databases">
        <authorList>
            <person name="Varghese N."/>
            <person name="Submissions S."/>
        </authorList>
    </citation>
    <scope>NUCLEOTIDE SEQUENCE [LARGE SCALE GENOMIC DNA]</scope>
    <source>
        <strain evidence="3">DSM 19978</strain>
    </source>
</reference>
<evidence type="ECO:0000313" key="2">
    <source>
        <dbReference type="EMBL" id="SHG16244.1"/>
    </source>
</evidence>
<keyword evidence="1" id="KW-1133">Transmembrane helix</keyword>
<proteinExistence type="predicted"/>
<dbReference type="EMBL" id="FQWB01000002">
    <property type="protein sequence ID" value="SHG16244.1"/>
    <property type="molecule type" value="Genomic_DNA"/>
</dbReference>
<feature type="transmembrane region" description="Helical" evidence="1">
    <location>
        <begin position="53"/>
        <end position="75"/>
    </location>
</feature>
<keyword evidence="1" id="KW-0472">Membrane</keyword>
<dbReference type="OrthoDB" id="799595at2"/>
<evidence type="ECO:0000313" key="3">
    <source>
        <dbReference type="Proteomes" id="UP000184516"/>
    </source>
</evidence>
<feature type="transmembrane region" description="Helical" evidence="1">
    <location>
        <begin position="21"/>
        <end position="41"/>
    </location>
</feature>
<dbReference type="AlphaFoldDB" id="A0A1M5HJV8"/>
<dbReference type="STRING" id="468056.SAMN05443549_102266"/>
<feature type="transmembrane region" description="Helical" evidence="1">
    <location>
        <begin position="203"/>
        <end position="224"/>
    </location>
</feature>
<dbReference type="RefSeq" id="WP_073369246.1">
    <property type="nucleotide sequence ID" value="NZ_FQWB01000002.1"/>
</dbReference>
<dbReference type="Proteomes" id="UP000184516">
    <property type="component" value="Unassembled WGS sequence"/>
</dbReference>
<sequence>MKKPIIVPAISKLLKSKTGRISALLFIISYFFIILASTGVFDHFSIEKVDPKMIIQVVSGVFLIISLALMMFSYLEGRYENPKEELNPSEVNEEKNLEGIRKVIDEFNYILKRQEYENKENFDALSKKLQETSNMNFHIDDEKIKKLFIDNINSDFFKELNINLTKEISSEKRSQINQLISFNGRLKERILEEISKLDRKSNINLIIGSFMTMIALFGLGYIVFTDSEIKPGIESILLHYLPRISFIVFIEIFAFFFLKLYKLNINDVKYYQNELTNIELKFTSLYTAINFGKDRDLTFTNQKFADTERNFIIQKGQTTVELEKLKNENYAFEKFAKVFKGVLRK</sequence>
<evidence type="ECO:0000256" key="1">
    <source>
        <dbReference type="SAM" id="Phobius"/>
    </source>
</evidence>